<name>A0A3N4I0L3_ASCIM</name>
<organism evidence="6 7">
    <name type="scientific">Ascobolus immersus RN42</name>
    <dbReference type="NCBI Taxonomy" id="1160509"/>
    <lineage>
        <taxon>Eukaryota</taxon>
        <taxon>Fungi</taxon>
        <taxon>Dikarya</taxon>
        <taxon>Ascomycota</taxon>
        <taxon>Pezizomycotina</taxon>
        <taxon>Pezizomycetes</taxon>
        <taxon>Pezizales</taxon>
        <taxon>Ascobolaceae</taxon>
        <taxon>Ascobolus</taxon>
    </lineage>
</organism>
<dbReference type="PANTHER" id="PTHR14027">
    <property type="entry name" value="RNA POLYMERASE-ASSOCIATED PROTEIN CTR9"/>
    <property type="match status" value="1"/>
</dbReference>
<feature type="region of interest" description="Disordered" evidence="5">
    <location>
        <begin position="1033"/>
        <end position="1181"/>
    </location>
</feature>
<dbReference type="PROSITE" id="PS50005">
    <property type="entry name" value="TPR"/>
    <property type="match status" value="4"/>
</dbReference>
<dbReference type="AlphaFoldDB" id="A0A3N4I0L3"/>
<dbReference type="OrthoDB" id="343875at2759"/>
<feature type="repeat" description="TPR" evidence="3">
    <location>
        <begin position="556"/>
        <end position="589"/>
    </location>
</feature>
<feature type="compositionally biased region" description="Basic residues" evidence="5">
    <location>
        <begin position="1095"/>
        <end position="1107"/>
    </location>
</feature>
<feature type="repeat" description="TPR" evidence="3">
    <location>
        <begin position="243"/>
        <end position="276"/>
    </location>
</feature>
<dbReference type="Pfam" id="PF14559">
    <property type="entry name" value="TPR_19"/>
    <property type="match status" value="1"/>
</dbReference>
<protein>
    <submittedName>
        <fullName evidence="6">TPR-like protein</fullName>
    </submittedName>
</protein>
<dbReference type="Gene3D" id="1.25.40.10">
    <property type="entry name" value="Tetratricopeptide repeat domain"/>
    <property type="match status" value="5"/>
</dbReference>
<dbReference type="InterPro" id="IPR011990">
    <property type="entry name" value="TPR-like_helical_dom_sf"/>
</dbReference>
<sequence>MAPAMPTTTGGDNSRLARFSHVPRAIDVPLNEAQEDDEDAFVEVDFTSLPEDPTELCTLLDNENGARELWMMIATAYSKKGQTDLAIEMLNRGLNSQTIERGAEAQKMPFWGALTWMYLQKARESPRRPQGFSEPDGKYRERYLETATSTLNLASRVDQSWAPTMLARGVNVLMSANLTNEPMARGRILENAFSCFEEVFKASKSRNMYALMGKAKVSYARKRYAEALEMYQRVLRNKPNMDPDPRIGIGLCLWHLGHREQARKAWERALSLKPDSYVVKTLLGMYHLQKMNQYSPDSEEFVEHYQRAMKEYMQVAWKQHPSFPLSCLGLSSYFLNRRDYVKVERLAKKVLEYSDVPELISDAHYTLARIYHAQEDAEKAKYHYMKSDALRSEKGTGVDNSGFLPAKIGLAQLQIQGQDLSAAKVTFERILATQPKCVEALTLLGTIYANEVFTACGATGVIDIKPEIMETRKKAIHYFETIRNMWKDPTKHLEPDHNVLLNLSRLYEGDSPEKALQCMQQVEQLQKDELTRQFARQYPEATEEQIAEYVKEQVDPRILNNIAVFHYQLGNYEQARILYQQAMAALPNASSKDSTLDSDALSTSLTYNLGRLEEACGNTDEAIKLYEEVKKRHEGYVDANARFLYLAMKRSPEEASKLGSKLLDSNGNNPEVRALVGWYMGKNRRKFPSNLAQVQEDQEHRLHKHTLQHYDKHDRYALTAMGNIYLIVAREMKRETESDRDKRSRMYEKAVEFFDKALLLDPKNAYAAQGLAIALAEDKRNYSVALQIFTKLKETVKEGFIFNNLGHCLTSLDQYPRAIENYEIAIKYNGEKDHNTINCLSRVWYLKGRKEKNLALDSQKTQSIASFKQSLSLARKALELSPNQTVYQFNVAFVQFQLAQQLLALKEHQRSLEDMEQAQTDLEDAIKTFSTIAKSKHSPYPGRDIEQRAVMARNTLSKQLERDIVKQREYEHQNAEKLMEAKMKREAELRRRREAEEAARRAEEEHRLALIEQRRRMQEETLGILSKKESALIDEEDEKEEKAEKRKRAKEGKSSGGGSKGGRGKKRRKEEDSSSEEEGGRGGSDSESGREGKKNKGRKRLTKGKQFKSKETIDSDDEEMDMGAPAEKPARPTLPDSDEEEALPTPKGSDDEDDLFGDDAEPAKEKSDAPAGDAEPMDVSE</sequence>
<dbReference type="GO" id="GO:0000993">
    <property type="term" value="F:RNA polymerase II complex binding"/>
    <property type="evidence" value="ECO:0007669"/>
    <property type="project" value="TreeGrafter"/>
</dbReference>
<evidence type="ECO:0000256" key="2">
    <source>
        <dbReference type="ARBA" id="ARBA00022803"/>
    </source>
</evidence>
<evidence type="ECO:0000256" key="1">
    <source>
        <dbReference type="ARBA" id="ARBA00022737"/>
    </source>
</evidence>
<reference evidence="6 7" key="1">
    <citation type="journal article" date="2018" name="Nat. Ecol. Evol.">
        <title>Pezizomycetes genomes reveal the molecular basis of ectomycorrhizal truffle lifestyle.</title>
        <authorList>
            <person name="Murat C."/>
            <person name="Payen T."/>
            <person name="Noel B."/>
            <person name="Kuo A."/>
            <person name="Morin E."/>
            <person name="Chen J."/>
            <person name="Kohler A."/>
            <person name="Krizsan K."/>
            <person name="Balestrini R."/>
            <person name="Da Silva C."/>
            <person name="Montanini B."/>
            <person name="Hainaut M."/>
            <person name="Levati E."/>
            <person name="Barry K.W."/>
            <person name="Belfiori B."/>
            <person name="Cichocki N."/>
            <person name="Clum A."/>
            <person name="Dockter R.B."/>
            <person name="Fauchery L."/>
            <person name="Guy J."/>
            <person name="Iotti M."/>
            <person name="Le Tacon F."/>
            <person name="Lindquist E.A."/>
            <person name="Lipzen A."/>
            <person name="Malagnac F."/>
            <person name="Mello A."/>
            <person name="Molinier V."/>
            <person name="Miyauchi S."/>
            <person name="Poulain J."/>
            <person name="Riccioni C."/>
            <person name="Rubini A."/>
            <person name="Sitrit Y."/>
            <person name="Splivallo R."/>
            <person name="Traeger S."/>
            <person name="Wang M."/>
            <person name="Zifcakova L."/>
            <person name="Wipf D."/>
            <person name="Zambonelli A."/>
            <person name="Paolocci F."/>
            <person name="Nowrousian M."/>
            <person name="Ottonello S."/>
            <person name="Baldrian P."/>
            <person name="Spatafora J.W."/>
            <person name="Henrissat B."/>
            <person name="Nagy L.G."/>
            <person name="Aury J.M."/>
            <person name="Wincker P."/>
            <person name="Grigoriev I.V."/>
            <person name="Bonfante P."/>
            <person name="Martin F.M."/>
        </authorList>
    </citation>
    <scope>NUCLEOTIDE SEQUENCE [LARGE SCALE GENOMIC DNA]</scope>
    <source>
        <strain evidence="6 7">RN42</strain>
    </source>
</reference>
<evidence type="ECO:0000313" key="7">
    <source>
        <dbReference type="Proteomes" id="UP000275078"/>
    </source>
</evidence>
<dbReference type="InterPro" id="IPR031101">
    <property type="entry name" value="Ctr9"/>
</dbReference>
<keyword evidence="2 3" id="KW-0802">TPR repeat</keyword>
<evidence type="ECO:0000313" key="6">
    <source>
        <dbReference type="EMBL" id="RPA77630.1"/>
    </source>
</evidence>
<gene>
    <name evidence="6" type="ORF">BJ508DRAFT_330014</name>
</gene>
<dbReference type="SUPFAM" id="SSF48452">
    <property type="entry name" value="TPR-like"/>
    <property type="match status" value="2"/>
</dbReference>
<feature type="coiled-coil region" evidence="4">
    <location>
        <begin position="898"/>
        <end position="928"/>
    </location>
</feature>
<dbReference type="GO" id="GO:0006368">
    <property type="term" value="P:transcription elongation by RNA polymerase II"/>
    <property type="evidence" value="ECO:0007669"/>
    <property type="project" value="TreeGrafter"/>
</dbReference>
<dbReference type="GO" id="GO:0006355">
    <property type="term" value="P:regulation of DNA-templated transcription"/>
    <property type="evidence" value="ECO:0007669"/>
    <property type="project" value="InterPro"/>
</dbReference>
<feature type="repeat" description="TPR" evidence="3">
    <location>
        <begin position="208"/>
        <end position="241"/>
    </location>
</feature>
<dbReference type="SUPFAM" id="SSF81901">
    <property type="entry name" value="HCP-like"/>
    <property type="match status" value="1"/>
</dbReference>
<keyword evidence="7" id="KW-1185">Reference proteome</keyword>
<evidence type="ECO:0000256" key="3">
    <source>
        <dbReference type="PROSITE-ProRule" id="PRU00339"/>
    </source>
</evidence>
<keyword evidence="1" id="KW-0677">Repeat</keyword>
<dbReference type="PANTHER" id="PTHR14027:SF2">
    <property type="entry name" value="RNA POLYMERASE-ASSOCIATED PROTEIN CTR9 HOMOLOG"/>
    <property type="match status" value="1"/>
</dbReference>
<evidence type="ECO:0000256" key="4">
    <source>
        <dbReference type="SAM" id="Coils"/>
    </source>
</evidence>
<dbReference type="Pfam" id="PF13181">
    <property type="entry name" value="TPR_8"/>
    <property type="match status" value="2"/>
</dbReference>
<dbReference type="Proteomes" id="UP000275078">
    <property type="component" value="Unassembled WGS sequence"/>
</dbReference>
<feature type="repeat" description="TPR" evidence="3">
    <location>
        <begin position="799"/>
        <end position="832"/>
    </location>
</feature>
<dbReference type="InterPro" id="IPR019734">
    <property type="entry name" value="TPR_rpt"/>
</dbReference>
<proteinExistence type="predicted"/>
<evidence type="ECO:0000256" key="5">
    <source>
        <dbReference type="SAM" id="MobiDB-lite"/>
    </source>
</evidence>
<accession>A0A3N4I0L3</accession>
<dbReference type="STRING" id="1160509.A0A3N4I0L3"/>
<keyword evidence="4" id="KW-0175">Coiled coil</keyword>
<dbReference type="SMART" id="SM00028">
    <property type="entry name" value="TPR"/>
    <property type="match status" value="9"/>
</dbReference>
<feature type="compositionally biased region" description="Acidic residues" evidence="5">
    <location>
        <begin position="1150"/>
        <end position="1160"/>
    </location>
</feature>
<dbReference type="EMBL" id="ML119723">
    <property type="protein sequence ID" value="RPA77630.1"/>
    <property type="molecule type" value="Genomic_DNA"/>
</dbReference>
<dbReference type="GO" id="GO:0016593">
    <property type="term" value="C:Cdc73/Paf1 complex"/>
    <property type="evidence" value="ECO:0007669"/>
    <property type="project" value="TreeGrafter"/>
</dbReference>